<dbReference type="Gene3D" id="3.30.70.20">
    <property type="match status" value="4"/>
</dbReference>
<dbReference type="CDD" id="cd16373">
    <property type="entry name" value="DMSOR_beta_like"/>
    <property type="match status" value="1"/>
</dbReference>
<feature type="transmembrane region" description="Helical" evidence="7">
    <location>
        <begin position="166"/>
        <end position="189"/>
    </location>
</feature>
<evidence type="ECO:0000256" key="6">
    <source>
        <dbReference type="ARBA" id="ARBA00023014"/>
    </source>
</evidence>
<dbReference type="PANTHER" id="PTHR30176:SF3">
    <property type="entry name" value="FERREDOXIN-TYPE PROTEIN NAPH"/>
    <property type="match status" value="1"/>
</dbReference>
<dbReference type="EMBL" id="VULT01000005">
    <property type="protein sequence ID" value="MSS17001.1"/>
    <property type="molecule type" value="Genomic_DNA"/>
</dbReference>
<evidence type="ECO:0000313" key="9">
    <source>
        <dbReference type="EMBL" id="MSS17001.1"/>
    </source>
</evidence>
<dbReference type="SUPFAM" id="SSF54862">
    <property type="entry name" value="4Fe-4S ferredoxins"/>
    <property type="match status" value="2"/>
</dbReference>
<keyword evidence="7" id="KW-1133">Transmembrane helix</keyword>
<dbReference type="PROSITE" id="PS51379">
    <property type="entry name" value="4FE4S_FER_2"/>
    <property type="match status" value="6"/>
</dbReference>
<dbReference type="Proteomes" id="UP000483362">
    <property type="component" value="Unassembled WGS sequence"/>
</dbReference>
<dbReference type="RefSeq" id="WP_154327595.1">
    <property type="nucleotide sequence ID" value="NZ_CP045696.1"/>
</dbReference>
<evidence type="ECO:0000256" key="4">
    <source>
        <dbReference type="ARBA" id="ARBA00022982"/>
    </source>
</evidence>
<dbReference type="GO" id="GO:0005886">
    <property type="term" value="C:plasma membrane"/>
    <property type="evidence" value="ECO:0007669"/>
    <property type="project" value="TreeGrafter"/>
</dbReference>
<feature type="transmembrane region" description="Helical" evidence="7">
    <location>
        <begin position="101"/>
        <end position="125"/>
    </location>
</feature>
<organism evidence="9 10">
    <name type="scientific">Sodaliphilus pleomorphus</name>
    <dbReference type="NCBI Taxonomy" id="2606626"/>
    <lineage>
        <taxon>Bacteria</taxon>
        <taxon>Pseudomonadati</taxon>
        <taxon>Bacteroidota</taxon>
        <taxon>Bacteroidia</taxon>
        <taxon>Bacteroidales</taxon>
        <taxon>Muribaculaceae</taxon>
        <taxon>Sodaliphilus</taxon>
    </lineage>
</organism>
<proteinExistence type="predicted"/>
<gene>
    <name evidence="9" type="ORF">FYJ29_04375</name>
</gene>
<evidence type="ECO:0000256" key="2">
    <source>
        <dbReference type="ARBA" id="ARBA00022485"/>
    </source>
</evidence>
<accession>A0A6L5X9S2</accession>
<keyword evidence="5" id="KW-0408">Iron</keyword>
<protein>
    <submittedName>
        <fullName evidence="9">4Fe-4S dicluster domain-containing protein</fullName>
    </submittedName>
</protein>
<keyword evidence="1" id="KW-0813">Transport</keyword>
<dbReference type="Pfam" id="PF12801">
    <property type="entry name" value="Fer4_5"/>
    <property type="match status" value="2"/>
</dbReference>
<dbReference type="PANTHER" id="PTHR30176">
    <property type="entry name" value="FERREDOXIN-TYPE PROTEIN NAPH"/>
    <property type="match status" value="1"/>
</dbReference>
<comment type="caution">
    <text evidence="9">The sequence shown here is derived from an EMBL/GenBank/DDBJ whole genome shotgun (WGS) entry which is preliminary data.</text>
</comment>
<dbReference type="PROSITE" id="PS00198">
    <property type="entry name" value="4FE4S_FER_1"/>
    <property type="match status" value="2"/>
</dbReference>
<evidence type="ECO:0000313" key="10">
    <source>
        <dbReference type="Proteomes" id="UP000483362"/>
    </source>
</evidence>
<feature type="domain" description="4Fe-4S ferredoxin-type" evidence="8">
    <location>
        <begin position="334"/>
        <end position="365"/>
    </location>
</feature>
<sequence length="493" mass="53872">MLRKIRVILAAVFFTLITLLLLDFTGATHHWLGWMAKVQFLPAVLALNAGVIIGLVVLTLIFGRIYCSVICPLGVFQDIVSWLHGRKKKNRFFYSKEKRWLRYPLLAVYIAGSLAGLGTIVALLAPYGTYGRFVNSLLQPLYMWGNNAMAWVAAKADSYMFYSADVWLKGAAPFIASTAIIVVVAVLAWRGGRTWCNTICPVGTVLSLLARFSWFKVYFDQDKCKKCSLCSKNCKSACIDFKNYKVDYSRCVTCGVCLDHCHFDALHYGHPKRKAKPEASGKAASPTRRAVLLGTALVAADVAMATAKKKVDGGLAVLEPKKDPGRSTPLTPPGSMSASNMSQHCVGCQLCVAQCPNGVLRPSSDPMHFMQPVMSYDRGACRPECTRCSQVCPAGAIKPITAIEKSSIQIGHAVWRKKYCVVVTDHVQCGNCARHCPAGAIQMVPIDPADDLSDLIPAVNVEKCIGCGMCEYVCPARPNSAIYVEGHPVHRII</sequence>
<dbReference type="InterPro" id="IPR017900">
    <property type="entry name" value="4Fe4S_Fe_S_CS"/>
</dbReference>
<feature type="domain" description="4Fe-4S ferredoxin-type" evidence="8">
    <location>
        <begin position="242"/>
        <end position="271"/>
    </location>
</feature>
<evidence type="ECO:0000256" key="1">
    <source>
        <dbReference type="ARBA" id="ARBA00022448"/>
    </source>
</evidence>
<feature type="domain" description="4Fe-4S ferredoxin-type" evidence="8">
    <location>
        <begin position="372"/>
        <end position="402"/>
    </location>
</feature>
<evidence type="ECO:0000256" key="7">
    <source>
        <dbReference type="SAM" id="Phobius"/>
    </source>
</evidence>
<keyword evidence="6" id="KW-0411">Iron-sulfur</keyword>
<keyword evidence="2" id="KW-0004">4Fe-4S</keyword>
<feature type="domain" description="4Fe-4S ferredoxin-type" evidence="8">
    <location>
        <begin position="455"/>
        <end position="487"/>
    </location>
</feature>
<dbReference type="InterPro" id="IPR051684">
    <property type="entry name" value="Electron_Trans/Redox"/>
</dbReference>
<feature type="domain" description="4Fe-4S ferredoxin-type" evidence="8">
    <location>
        <begin position="417"/>
        <end position="446"/>
    </location>
</feature>
<evidence type="ECO:0000256" key="5">
    <source>
        <dbReference type="ARBA" id="ARBA00023004"/>
    </source>
</evidence>
<keyword evidence="3" id="KW-0479">Metal-binding</keyword>
<feature type="transmembrane region" description="Helical" evidence="7">
    <location>
        <begin position="51"/>
        <end position="80"/>
    </location>
</feature>
<evidence type="ECO:0000259" key="8">
    <source>
        <dbReference type="PROSITE" id="PS51379"/>
    </source>
</evidence>
<dbReference type="AlphaFoldDB" id="A0A6L5X9S2"/>
<keyword evidence="10" id="KW-1185">Reference proteome</keyword>
<keyword evidence="4" id="KW-0249">Electron transport</keyword>
<dbReference type="GO" id="GO:0051539">
    <property type="term" value="F:4 iron, 4 sulfur cluster binding"/>
    <property type="evidence" value="ECO:0007669"/>
    <property type="project" value="UniProtKB-KW"/>
</dbReference>
<reference evidence="9 10" key="1">
    <citation type="submission" date="2019-08" db="EMBL/GenBank/DDBJ databases">
        <title>In-depth cultivation of the pig gut microbiome towards novel bacterial diversity and tailored functional studies.</title>
        <authorList>
            <person name="Wylensek D."/>
            <person name="Hitch T.C.A."/>
            <person name="Clavel T."/>
        </authorList>
    </citation>
    <scope>NUCLEOTIDE SEQUENCE [LARGE SCALE GENOMIC DNA]</scope>
    <source>
        <strain evidence="9 10">Oil-RF-744-WCA-WT-10</strain>
    </source>
</reference>
<keyword evidence="7" id="KW-0472">Membrane</keyword>
<name>A0A6L5X9S2_9BACT</name>
<keyword evidence="7" id="KW-0812">Transmembrane</keyword>
<feature type="domain" description="4Fe-4S ferredoxin-type" evidence="8">
    <location>
        <begin position="215"/>
        <end position="241"/>
    </location>
</feature>
<dbReference type="Pfam" id="PF12838">
    <property type="entry name" value="Fer4_7"/>
    <property type="match status" value="2"/>
</dbReference>
<evidence type="ECO:0000256" key="3">
    <source>
        <dbReference type="ARBA" id="ARBA00022723"/>
    </source>
</evidence>
<dbReference type="InterPro" id="IPR017896">
    <property type="entry name" value="4Fe4S_Fe-S-bd"/>
</dbReference>
<dbReference type="GO" id="GO:0046872">
    <property type="term" value="F:metal ion binding"/>
    <property type="evidence" value="ECO:0007669"/>
    <property type="project" value="UniProtKB-KW"/>
</dbReference>